<feature type="non-terminal residue" evidence="1">
    <location>
        <position position="1"/>
    </location>
</feature>
<sequence length="128" mass="14425">ANDKFVECLFGMLLRIFAGHPVPPGLNYGDLVMLPKGDEFEDRVEILRHPHALRPLLLKNTDSELLAATINLKLKTVAQQEVHVIQQGFIPQRQFIQHVARLDAQSRIASNQLDAVEAKPCFISFDVK</sequence>
<proteinExistence type="predicted"/>
<organism evidence="1 2">
    <name type="scientific">Prorocentrum cordatum</name>
    <dbReference type="NCBI Taxonomy" id="2364126"/>
    <lineage>
        <taxon>Eukaryota</taxon>
        <taxon>Sar</taxon>
        <taxon>Alveolata</taxon>
        <taxon>Dinophyceae</taxon>
        <taxon>Prorocentrales</taxon>
        <taxon>Prorocentraceae</taxon>
        <taxon>Prorocentrum</taxon>
    </lineage>
</organism>
<name>A0ABN9U7X7_9DINO</name>
<evidence type="ECO:0000313" key="2">
    <source>
        <dbReference type="Proteomes" id="UP001189429"/>
    </source>
</evidence>
<dbReference type="Proteomes" id="UP001189429">
    <property type="component" value="Unassembled WGS sequence"/>
</dbReference>
<dbReference type="EMBL" id="CAUYUJ010015513">
    <property type="protein sequence ID" value="CAK0855043.1"/>
    <property type="molecule type" value="Genomic_DNA"/>
</dbReference>
<reference evidence="1" key="1">
    <citation type="submission" date="2023-10" db="EMBL/GenBank/DDBJ databases">
        <authorList>
            <person name="Chen Y."/>
            <person name="Shah S."/>
            <person name="Dougan E. K."/>
            <person name="Thang M."/>
            <person name="Chan C."/>
        </authorList>
    </citation>
    <scope>NUCLEOTIDE SEQUENCE [LARGE SCALE GENOMIC DNA]</scope>
</reference>
<gene>
    <name evidence="1" type="ORF">PCOR1329_LOCUS45889</name>
</gene>
<protein>
    <submittedName>
        <fullName evidence="1">Uncharacterized protein</fullName>
    </submittedName>
</protein>
<comment type="caution">
    <text evidence="1">The sequence shown here is derived from an EMBL/GenBank/DDBJ whole genome shotgun (WGS) entry which is preliminary data.</text>
</comment>
<feature type="non-terminal residue" evidence="1">
    <location>
        <position position="128"/>
    </location>
</feature>
<keyword evidence="2" id="KW-1185">Reference proteome</keyword>
<accession>A0ABN9U7X7</accession>
<evidence type="ECO:0000313" key="1">
    <source>
        <dbReference type="EMBL" id="CAK0855043.1"/>
    </source>
</evidence>